<proteinExistence type="predicted"/>
<sequence>MKRGLLAILLFFCASGLVAQELNFTVIINSDRSRFQNTDVFNQMKASFEQFLNGRSWTSDEFRPEERIKGNMLITINEVPQVGVYSATVQVQVVRPVYGTNYESLIFNFADRNWSFEYIESQPLEFNRFTFLNNISSLLAFYAHIALGIDYDSFSSKGGNPYFEVANDIVNNAQQSGRPGWVQNPSDRRSRYWLINDIYVSTVYSSIREAYYLYHRQGLDVIQSNPDEAYKNILAAIRLVSEANKLQPNGIFTISFVDAKGDEISQILKNAPFEIREEAVKLLLEVDPNNARKYNELLRS</sequence>
<dbReference type="EMBL" id="JBHSKS010000013">
    <property type="protein sequence ID" value="MFC5193099.1"/>
    <property type="molecule type" value="Genomic_DNA"/>
</dbReference>
<reference evidence="3" key="1">
    <citation type="journal article" date="2019" name="Int. J. Syst. Evol. Microbiol.">
        <title>The Global Catalogue of Microorganisms (GCM) 10K type strain sequencing project: providing services to taxonomists for standard genome sequencing and annotation.</title>
        <authorList>
            <consortium name="The Broad Institute Genomics Platform"/>
            <consortium name="The Broad Institute Genome Sequencing Center for Infectious Disease"/>
            <person name="Wu L."/>
            <person name="Ma J."/>
        </authorList>
    </citation>
    <scope>NUCLEOTIDE SEQUENCE [LARGE SCALE GENOMIC DNA]</scope>
    <source>
        <strain evidence="3">CGMCC 1.7030</strain>
    </source>
</reference>
<dbReference type="Proteomes" id="UP001596163">
    <property type="component" value="Unassembled WGS sequence"/>
</dbReference>
<comment type="caution">
    <text evidence="2">The sequence shown here is derived from an EMBL/GenBank/DDBJ whole genome shotgun (WGS) entry which is preliminary data.</text>
</comment>
<keyword evidence="1" id="KW-0732">Signal</keyword>
<accession>A0ABW0BZL7</accession>
<organism evidence="2 3">
    <name type="scientific">Algoriphagus aquatilis</name>
    <dbReference type="NCBI Taxonomy" id="490186"/>
    <lineage>
        <taxon>Bacteria</taxon>
        <taxon>Pseudomonadati</taxon>
        <taxon>Bacteroidota</taxon>
        <taxon>Cytophagia</taxon>
        <taxon>Cytophagales</taxon>
        <taxon>Cyclobacteriaceae</taxon>
        <taxon>Algoriphagus</taxon>
    </lineage>
</organism>
<keyword evidence="3" id="KW-1185">Reference proteome</keyword>
<feature type="chain" id="PRO_5046163845" evidence="1">
    <location>
        <begin position="20"/>
        <end position="300"/>
    </location>
</feature>
<gene>
    <name evidence="2" type="ORF">ACFPIK_15100</name>
</gene>
<dbReference type="InterPro" id="IPR032274">
    <property type="entry name" value="DUF4835"/>
</dbReference>
<dbReference type="Pfam" id="PF16119">
    <property type="entry name" value="DUF4835"/>
    <property type="match status" value="1"/>
</dbReference>
<protein>
    <submittedName>
        <fullName evidence="2">DUF4835 family protein</fullName>
    </submittedName>
</protein>
<evidence type="ECO:0000256" key="1">
    <source>
        <dbReference type="SAM" id="SignalP"/>
    </source>
</evidence>
<name>A0ABW0BZL7_9BACT</name>
<feature type="signal peptide" evidence="1">
    <location>
        <begin position="1"/>
        <end position="19"/>
    </location>
</feature>
<dbReference type="RefSeq" id="WP_377916762.1">
    <property type="nucleotide sequence ID" value="NZ_JBHSKS010000013.1"/>
</dbReference>
<evidence type="ECO:0000313" key="3">
    <source>
        <dbReference type="Proteomes" id="UP001596163"/>
    </source>
</evidence>
<evidence type="ECO:0000313" key="2">
    <source>
        <dbReference type="EMBL" id="MFC5193099.1"/>
    </source>
</evidence>